<feature type="chain" id="PRO_5046414234" description="GLPGLI family protein" evidence="1">
    <location>
        <begin position="20"/>
        <end position="250"/>
    </location>
</feature>
<dbReference type="RefSeq" id="WP_343910912.1">
    <property type="nucleotide sequence ID" value="NZ_BAAAGE010000001.1"/>
</dbReference>
<gene>
    <name evidence="2" type="ORF">GCM10009430_09080</name>
</gene>
<dbReference type="Pfam" id="PF22252">
    <property type="entry name" value="PNGase_F-II_N"/>
    <property type="match status" value="1"/>
</dbReference>
<reference evidence="3" key="1">
    <citation type="journal article" date="2019" name="Int. J. Syst. Evol. Microbiol.">
        <title>The Global Catalogue of Microorganisms (GCM) 10K type strain sequencing project: providing services to taxonomists for standard genome sequencing and annotation.</title>
        <authorList>
            <consortium name="The Broad Institute Genomics Platform"/>
            <consortium name="The Broad Institute Genome Sequencing Center for Infectious Disease"/>
            <person name="Wu L."/>
            <person name="Ma J."/>
        </authorList>
    </citation>
    <scope>NUCLEOTIDE SEQUENCE [LARGE SCALE GENOMIC DNA]</scope>
    <source>
        <strain evidence="3">JCM 15974</strain>
    </source>
</reference>
<name>A0ABP3TPY9_9FLAO</name>
<sequence>MKYTLTLFIFILSIHCSFAQETTYIIDYDLKKAFKQSPTSFTSPSSLFIQPKNSALYKIKYGATPEEKVEDPNNLPQGNVIVVEGSDAFYFRKEGDTTLIYDDHIIFRHFTVKDQPKFNWTLTNDSKKVLGYNCQKATANFRGRTYEAYFTADLGIQGAPWKFYGLPGLILHVYSIDGVFEITATGINTVKDIEPLENPLDTTKMITWEQYKKKYERKYYGLMNMVIGDGHGNSASMPKMQLELLVEDRN</sequence>
<dbReference type="Proteomes" id="UP001501758">
    <property type="component" value="Unassembled WGS sequence"/>
</dbReference>
<dbReference type="EMBL" id="BAAAGE010000001">
    <property type="protein sequence ID" value="GAA0715096.1"/>
    <property type="molecule type" value="Genomic_DNA"/>
</dbReference>
<keyword evidence="3" id="KW-1185">Reference proteome</keyword>
<dbReference type="InterPro" id="IPR005901">
    <property type="entry name" value="GLPGLI"/>
</dbReference>
<comment type="caution">
    <text evidence="2">The sequence shown here is derived from an EMBL/GenBank/DDBJ whole genome shotgun (WGS) entry which is preliminary data.</text>
</comment>
<proteinExistence type="predicted"/>
<accession>A0ABP3TPY9</accession>
<evidence type="ECO:0008006" key="4">
    <source>
        <dbReference type="Google" id="ProtNLM"/>
    </source>
</evidence>
<organism evidence="2 3">
    <name type="scientific">Aquimarina litoralis</name>
    <dbReference type="NCBI Taxonomy" id="584605"/>
    <lineage>
        <taxon>Bacteria</taxon>
        <taxon>Pseudomonadati</taxon>
        <taxon>Bacteroidota</taxon>
        <taxon>Flavobacteriia</taxon>
        <taxon>Flavobacteriales</taxon>
        <taxon>Flavobacteriaceae</taxon>
        <taxon>Aquimarina</taxon>
    </lineage>
</organism>
<evidence type="ECO:0000256" key="1">
    <source>
        <dbReference type="SAM" id="SignalP"/>
    </source>
</evidence>
<evidence type="ECO:0000313" key="3">
    <source>
        <dbReference type="Proteomes" id="UP001501758"/>
    </source>
</evidence>
<protein>
    <recommendedName>
        <fullName evidence="4">GLPGLI family protein</fullName>
    </recommendedName>
</protein>
<evidence type="ECO:0000313" key="2">
    <source>
        <dbReference type="EMBL" id="GAA0715096.1"/>
    </source>
</evidence>
<keyword evidence="1" id="KW-0732">Signal</keyword>
<feature type="signal peptide" evidence="1">
    <location>
        <begin position="1"/>
        <end position="19"/>
    </location>
</feature>
<dbReference type="NCBIfam" id="TIGR01200">
    <property type="entry name" value="GLPGLI"/>
    <property type="match status" value="1"/>
</dbReference>